<protein>
    <submittedName>
        <fullName evidence="1">Uncharacterized protein</fullName>
    </submittedName>
</protein>
<evidence type="ECO:0000313" key="1">
    <source>
        <dbReference type="EMBL" id="KZV81420.1"/>
    </source>
</evidence>
<gene>
    <name evidence="1" type="ORF">EXIGLDRAFT_731350</name>
</gene>
<dbReference type="STRING" id="1314781.A0A165BXC5"/>
<dbReference type="InterPro" id="IPR032675">
    <property type="entry name" value="LRR_dom_sf"/>
</dbReference>
<evidence type="ECO:0000313" key="2">
    <source>
        <dbReference type="Proteomes" id="UP000077266"/>
    </source>
</evidence>
<dbReference type="InParanoid" id="A0A165BXC5"/>
<dbReference type="AlphaFoldDB" id="A0A165BXC5"/>
<name>A0A165BXC5_EXIGL</name>
<accession>A0A165BXC5</accession>
<dbReference type="SUPFAM" id="SSF52047">
    <property type="entry name" value="RNI-like"/>
    <property type="match status" value="1"/>
</dbReference>
<dbReference type="Proteomes" id="UP000077266">
    <property type="component" value="Unassembled WGS sequence"/>
</dbReference>
<proteinExistence type="predicted"/>
<dbReference type="EMBL" id="KV426393">
    <property type="protein sequence ID" value="KZV81420.1"/>
    <property type="molecule type" value="Genomic_DNA"/>
</dbReference>
<dbReference type="OrthoDB" id="2884925at2759"/>
<sequence length="499" mass="56233">MLRPRRRQKPGAPISRIPTELLVKILVRVVRNDEDIRLPLPASKLRALRLVILLVCKTWRDTIYRTQAFWASHTLPSVTTRERSNLLAGQLARAGNALLRIELDLLNSPELRACGGSHHVPALLPHADKIVALDIRIHPDPAPQSRTGGGWLLHAQTITLPRLIFLRVVNDSRTLPVRFVAPRLRELHLSRIDAADWDALVGRELQILRLESIEFTKGVLLHVLARCSGLRTLQLKEIRLVGSSIAAAHPFLPNLQKLECTGGDGGVAVHIMLFLFRIVPWHQLDDLKVDVDMSPEKYLAAVLERAVWTGLKYSSAFGKYTWCLREIDGRVRWFKHGYLSEMVRVQRCVPDAFSHLVELCVDCWGFIQLSNAFSVSGQTSIPSVVQLVMELGRESRGRSLRDVVMHLRGCSRGQLVHLQLPALRRIFFVFVSGQDDTSEVVYLSPTCVDEFISFLMCREKPEVLVENVVISKSAAWKERLTRVRRGVVRGSSTSVTVSS</sequence>
<keyword evidence="2" id="KW-1185">Reference proteome</keyword>
<dbReference type="Gene3D" id="3.80.10.10">
    <property type="entry name" value="Ribonuclease Inhibitor"/>
    <property type="match status" value="1"/>
</dbReference>
<organism evidence="1 2">
    <name type="scientific">Exidia glandulosa HHB12029</name>
    <dbReference type="NCBI Taxonomy" id="1314781"/>
    <lineage>
        <taxon>Eukaryota</taxon>
        <taxon>Fungi</taxon>
        <taxon>Dikarya</taxon>
        <taxon>Basidiomycota</taxon>
        <taxon>Agaricomycotina</taxon>
        <taxon>Agaricomycetes</taxon>
        <taxon>Auriculariales</taxon>
        <taxon>Exidiaceae</taxon>
        <taxon>Exidia</taxon>
    </lineage>
</organism>
<reference evidence="1 2" key="1">
    <citation type="journal article" date="2016" name="Mol. Biol. Evol.">
        <title>Comparative Genomics of Early-Diverging Mushroom-Forming Fungi Provides Insights into the Origins of Lignocellulose Decay Capabilities.</title>
        <authorList>
            <person name="Nagy L.G."/>
            <person name="Riley R."/>
            <person name="Tritt A."/>
            <person name="Adam C."/>
            <person name="Daum C."/>
            <person name="Floudas D."/>
            <person name="Sun H."/>
            <person name="Yadav J.S."/>
            <person name="Pangilinan J."/>
            <person name="Larsson K.H."/>
            <person name="Matsuura K."/>
            <person name="Barry K."/>
            <person name="Labutti K."/>
            <person name="Kuo R."/>
            <person name="Ohm R.A."/>
            <person name="Bhattacharya S.S."/>
            <person name="Shirouzu T."/>
            <person name="Yoshinaga Y."/>
            <person name="Martin F.M."/>
            <person name="Grigoriev I.V."/>
            <person name="Hibbett D.S."/>
        </authorList>
    </citation>
    <scope>NUCLEOTIDE SEQUENCE [LARGE SCALE GENOMIC DNA]</scope>
    <source>
        <strain evidence="1 2">HHB12029</strain>
    </source>
</reference>